<evidence type="ECO:0000256" key="4">
    <source>
        <dbReference type="ARBA" id="ARBA00022692"/>
    </source>
</evidence>
<dbReference type="PANTHER" id="PTHR43299:SF1">
    <property type="entry name" value="UPF0718 PROTEIN YRAQ"/>
    <property type="match status" value="1"/>
</dbReference>
<dbReference type="PANTHER" id="PTHR43299">
    <property type="entry name" value="UPF0718 PROTEIN YRAQ"/>
    <property type="match status" value="1"/>
</dbReference>
<organism evidence="8 9">
    <name type="scientific">Kineococcus endophyticus</name>
    <dbReference type="NCBI Taxonomy" id="1181883"/>
    <lineage>
        <taxon>Bacteria</taxon>
        <taxon>Bacillati</taxon>
        <taxon>Actinomycetota</taxon>
        <taxon>Actinomycetes</taxon>
        <taxon>Kineosporiales</taxon>
        <taxon>Kineosporiaceae</taxon>
        <taxon>Kineococcus</taxon>
    </lineage>
</organism>
<feature type="transmembrane region" description="Helical" evidence="7">
    <location>
        <begin position="246"/>
        <end position="263"/>
    </location>
</feature>
<comment type="subcellular location">
    <subcellularLocation>
        <location evidence="1">Cell membrane</location>
        <topology evidence="1">Multi-pass membrane protein</topology>
    </subcellularLocation>
</comment>
<dbReference type="Pfam" id="PF03773">
    <property type="entry name" value="ArsP_1"/>
    <property type="match status" value="1"/>
</dbReference>
<evidence type="ECO:0000313" key="8">
    <source>
        <dbReference type="EMBL" id="MEW9265525.1"/>
    </source>
</evidence>
<feature type="transmembrane region" description="Helical" evidence="7">
    <location>
        <begin position="157"/>
        <end position="179"/>
    </location>
</feature>
<dbReference type="EMBL" id="JBFNQN010000008">
    <property type="protein sequence ID" value="MEW9265525.1"/>
    <property type="molecule type" value="Genomic_DNA"/>
</dbReference>
<dbReference type="RefSeq" id="WP_367638643.1">
    <property type="nucleotide sequence ID" value="NZ_JBFNQN010000008.1"/>
</dbReference>
<feature type="transmembrane region" description="Helical" evidence="7">
    <location>
        <begin position="120"/>
        <end position="145"/>
    </location>
</feature>
<keyword evidence="6 7" id="KW-0472">Membrane</keyword>
<feature type="transmembrane region" description="Helical" evidence="7">
    <location>
        <begin position="307"/>
        <end position="328"/>
    </location>
</feature>
<sequence>MSTPALAARRRTPRGAAAFAVLALLLAAGLLLWSKWLPYSARVGELSGTHAWSGSSVLAGASIEAGSGPSPAAGWEFTKVYALAVWKALVAGLVIAAAVQTLVPRRWLTAVLRRRSRPSSALVGGLLSTPSMMCSCCTAPVATALRRSGAPTAGVVAYWLGNPLLNPAVLVFLVLVAPWQWAATRFVVGALLVVGGSALVARLAGDRVAASAVDEVAAQHEEGRDEGPRRFLPVLARMSAYLVPEYLVVVFAVGTFAGWLFPLGESARSWGVLGVLVALVLGLLLVIPTAGEVPLTQGLATAGFGPAVVGALLIALPAVSLPSAVMVVGALGRRVVGWTMVVVAAGSLVSAGLLTVLV</sequence>
<evidence type="ECO:0000256" key="1">
    <source>
        <dbReference type="ARBA" id="ARBA00004651"/>
    </source>
</evidence>
<feature type="transmembrane region" description="Helical" evidence="7">
    <location>
        <begin position="335"/>
        <end position="357"/>
    </location>
</feature>
<evidence type="ECO:0000256" key="2">
    <source>
        <dbReference type="ARBA" id="ARBA00006386"/>
    </source>
</evidence>
<comment type="similarity">
    <text evidence="2">Belongs to the UPF0718 family.</text>
</comment>
<dbReference type="Proteomes" id="UP001555826">
    <property type="component" value="Unassembled WGS sequence"/>
</dbReference>
<proteinExistence type="inferred from homology"/>
<accession>A0ABV3P7K9</accession>
<comment type="caution">
    <text evidence="8">The sequence shown here is derived from an EMBL/GenBank/DDBJ whole genome shotgun (WGS) entry which is preliminary data.</text>
</comment>
<reference evidence="8 9" key="1">
    <citation type="submission" date="2024-07" db="EMBL/GenBank/DDBJ databases">
        <authorList>
            <person name="Thanompreechachai J."/>
            <person name="Duangmal K."/>
        </authorList>
    </citation>
    <scope>NUCLEOTIDE SEQUENCE [LARGE SCALE GENOMIC DNA]</scope>
    <source>
        <strain evidence="8 9">KCTC 19886</strain>
    </source>
</reference>
<dbReference type="InterPro" id="IPR005524">
    <property type="entry name" value="DUF318"/>
</dbReference>
<name>A0ABV3P7K9_9ACTN</name>
<keyword evidence="4 7" id="KW-0812">Transmembrane</keyword>
<keyword evidence="9" id="KW-1185">Reference proteome</keyword>
<keyword evidence="3" id="KW-1003">Cell membrane</keyword>
<evidence type="ECO:0000256" key="3">
    <source>
        <dbReference type="ARBA" id="ARBA00022475"/>
    </source>
</evidence>
<feature type="transmembrane region" description="Helical" evidence="7">
    <location>
        <begin position="12"/>
        <end position="33"/>
    </location>
</feature>
<feature type="transmembrane region" description="Helical" evidence="7">
    <location>
        <begin position="270"/>
        <end position="287"/>
    </location>
</feature>
<evidence type="ECO:0000256" key="6">
    <source>
        <dbReference type="ARBA" id="ARBA00023136"/>
    </source>
</evidence>
<feature type="transmembrane region" description="Helical" evidence="7">
    <location>
        <begin position="186"/>
        <end position="205"/>
    </location>
</feature>
<feature type="transmembrane region" description="Helical" evidence="7">
    <location>
        <begin position="80"/>
        <end position="99"/>
    </location>
</feature>
<gene>
    <name evidence="8" type="ORF">AB1207_12255</name>
</gene>
<protein>
    <submittedName>
        <fullName evidence="8">Permease</fullName>
    </submittedName>
</protein>
<evidence type="ECO:0000256" key="5">
    <source>
        <dbReference type="ARBA" id="ARBA00022989"/>
    </source>
</evidence>
<keyword evidence="5 7" id="KW-1133">Transmembrane helix</keyword>
<evidence type="ECO:0000313" key="9">
    <source>
        <dbReference type="Proteomes" id="UP001555826"/>
    </source>
</evidence>
<evidence type="ECO:0000256" key="7">
    <source>
        <dbReference type="SAM" id="Phobius"/>
    </source>
</evidence>